<evidence type="ECO:0000313" key="2">
    <source>
        <dbReference type="EMBL" id="RTR25455.1"/>
    </source>
</evidence>
<name>A0A431VQJ9_9DEIO</name>
<organism evidence="2 3">
    <name type="scientific">Deinococcus radiophilus</name>
    <dbReference type="NCBI Taxonomy" id="32062"/>
    <lineage>
        <taxon>Bacteria</taxon>
        <taxon>Thermotogati</taxon>
        <taxon>Deinococcota</taxon>
        <taxon>Deinococci</taxon>
        <taxon>Deinococcales</taxon>
        <taxon>Deinococcaceae</taxon>
        <taxon>Deinococcus</taxon>
    </lineage>
</organism>
<dbReference type="GO" id="GO:0016747">
    <property type="term" value="F:acyltransferase activity, transferring groups other than amino-acyl groups"/>
    <property type="evidence" value="ECO:0007669"/>
    <property type="project" value="InterPro"/>
</dbReference>
<accession>A0A431VQJ9</accession>
<dbReference type="InterPro" id="IPR000182">
    <property type="entry name" value="GNAT_dom"/>
</dbReference>
<dbReference type="OrthoDB" id="4140682at2"/>
<dbReference type="AlphaFoldDB" id="A0A431VQJ9"/>
<keyword evidence="3" id="KW-1185">Reference proteome</keyword>
<dbReference type="Proteomes" id="UP000277766">
    <property type="component" value="Unassembled WGS sequence"/>
</dbReference>
<dbReference type="PROSITE" id="PS51186">
    <property type="entry name" value="GNAT"/>
    <property type="match status" value="1"/>
</dbReference>
<feature type="domain" description="N-acetyltransferase" evidence="1">
    <location>
        <begin position="73"/>
        <end position="210"/>
    </location>
</feature>
<evidence type="ECO:0000313" key="3">
    <source>
        <dbReference type="Proteomes" id="UP000277766"/>
    </source>
</evidence>
<evidence type="ECO:0000259" key="1">
    <source>
        <dbReference type="PROSITE" id="PS51186"/>
    </source>
</evidence>
<dbReference type="InterPro" id="IPR016181">
    <property type="entry name" value="Acyl_CoA_acyltransferase"/>
</dbReference>
<dbReference type="EMBL" id="RXPE01000027">
    <property type="protein sequence ID" value="RTR25455.1"/>
    <property type="molecule type" value="Genomic_DNA"/>
</dbReference>
<proteinExistence type="predicted"/>
<gene>
    <name evidence="2" type="ORF">EJ104_10825</name>
</gene>
<protein>
    <submittedName>
        <fullName evidence="2">GNAT family N-acetyltransferase</fullName>
    </submittedName>
</protein>
<reference evidence="2 3" key="1">
    <citation type="submission" date="2018-12" db="EMBL/GenBank/DDBJ databases">
        <title>Deinococcus radiophilus ATCC 27603 genome sequencing and assembly.</title>
        <authorList>
            <person name="Maclea K.S."/>
            <person name="Maynard C.R."/>
        </authorList>
    </citation>
    <scope>NUCLEOTIDE SEQUENCE [LARGE SCALE GENOMIC DNA]</scope>
    <source>
        <strain evidence="2 3">ATCC 27603</strain>
    </source>
</reference>
<dbReference type="Pfam" id="PF00583">
    <property type="entry name" value="Acetyltransf_1"/>
    <property type="match status" value="1"/>
</dbReference>
<keyword evidence="2" id="KW-0808">Transferase</keyword>
<sequence length="210" mass="23363">MARIGEQEAELHSFLAAGFTEYNRMFTSRLELETLDLNRFAAKEASVRAADLQVLSVAGALGEGGWDEAARRRLFRLIVSRIQDVPGTVPIQPWTFEVWQERVGHKLDPRGVFVAVNQEGDWVGLTELFLELEPGVLHTGLTGVEPAWQGQGVAYALKLAALRAARERGYTRTLTSNHSRNASMLAVNRALGFVPDPATLMLRRDLHQRS</sequence>
<dbReference type="Gene3D" id="3.40.630.30">
    <property type="match status" value="1"/>
</dbReference>
<comment type="caution">
    <text evidence="2">The sequence shown here is derived from an EMBL/GenBank/DDBJ whole genome shotgun (WGS) entry which is preliminary data.</text>
</comment>
<dbReference type="SUPFAM" id="SSF55729">
    <property type="entry name" value="Acyl-CoA N-acyltransferases (Nat)"/>
    <property type="match status" value="1"/>
</dbReference>